<gene>
    <name evidence="4" type="ORF">LL252_07015</name>
</gene>
<feature type="coiled-coil region" evidence="1">
    <location>
        <begin position="58"/>
        <end position="92"/>
    </location>
</feature>
<evidence type="ECO:0000256" key="3">
    <source>
        <dbReference type="SAM" id="Phobius"/>
    </source>
</evidence>
<dbReference type="PANTHER" id="PTHR40278">
    <property type="entry name" value="DNA UTILIZATION PROTEIN HOFN"/>
    <property type="match status" value="1"/>
</dbReference>
<dbReference type="AlphaFoldDB" id="A0A9Q3UKZ3"/>
<proteinExistence type="predicted"/>
<organism evidence="4 5">
    <name type="scientific">Alloalcanivorax marinus</name>
    <dbReference type="NCBI Taxonomy" id="1177169"/>
    <lineage>
        <taxon>Bacteria</taxon>
        <taxon>Pseudomonadati</taxon>
        <taxon>Pseudomonadota</taxon>
        <taxon>Gammaproteobacteria</taxon>
        <taxon>Oceanospirillales</taxon>
        <taxon>Alcanivoracaceae</taxon>
        <taxon>Alloalcanivorax</taxon>
    </lineage>
</organism>
<evidence type="ECO:0000256" key="1">
    <source>
        <dbReference type="SAM" id="Coils"/>
    </source>
</evidence>
<protein>
    <submittedName>
        <fullName evidence="4">PilN domain-containing protein</fullName>
    </submittedName>
</protein>
<keyword evidence="3" id="KW-1133">Transmembrane helix</keyword>
<keyword evidence="1" id="KW-0175">Coiled coil</keyword>
<dbReference type="RefSeq" id="WP_204427705.1">
    <property type="nucleotide sequence ID" value="NZ_ARXL01000073.1"/>
</dbReference>
<comment type="caution">
    <text evidence="4">The sequence shown here is derived from an EMBL/GenBank/DDBJ whole genome shotgun (WGS) entry which is preliminary data.</text>
</comment>
<sequence length="196" mass="22435">MTTTINLLPWREERRKQKKQEFLAGLIFAAIVAGLIFWLWKGAVESQIADQQSRNNHIQSAIAKLDTQIKEIKELQRRRDELVARMKVIQELQGNRPTIVYVFDQMVRTLPDGVYYTLVERNGDTYTIEGVAESNNRISRLMRNLDASDWFVEPNLLNVRALESSRGSDGEAQANAFLLTVKQGSPRGEDEQEDGQ</sequence>
<evidence type="ECO:0000313" key="5">
    <source>
        <dbReference type="Proteomes" id="UP001108027"/>
    </source>
</evidence>
<reference evidence="4" key="1">
    <citation type="submission" date="2021-10" db="EMBL/GenBank/DDBJ databases">
        <title>The diversity and Nitrogen Metabolism of Culturable Nitrate-Utilizing Bacteria Within the Oxygen Minimum Zone of the Changjiang (Yangtze River)Estuary.</title>
        <authorList>
            <person name="Zhang D."/>
            <person name="Zheng J."/>
            <person name="Liu S."/>
            <person name="He W."/>
        </authorList>
    </citation>
    <scope>NUCLEOTIDE SEQUENCE</scope>
    <source>
        <strain evidence="4">FXH-223</strain>
    </source>
</reference>
<dbReference type="GO" id="GO:0043107">
    <property type="term" value="P:type IV pilus-dependent motility"/>
    <property type="evidence" value="ECO:0007669"/>
    <property type="project" value="TreeGrafter"/>
</dbReference>
<dbReference type="EMBL" id="JAJGNA010000006">
    <property type="protein sequence ID" value="MCC4308320.1"/>
    <property type="molecule type" value="Genomic_DNA"/>
</dbReference>
<keyword evidence="3" id="KW-0472">Membrane</keyword>
<name>A0A9Q3UKZ3_9GAMM</name>
<dbReference type="GO" id="GO:0043683">
    <property type="term" value="P:type IV pilus assembly"/>
    <property type="evidence" value="ECO:0007669"/>
    <property type="project" value="TreeGrafter"/>
</dbReference>
<keyword evidence="3" id="KW-0812">Transmembrane</keyword>
<dbReference type="PANTHER" id="PTHR40278:SF2">
    <property type="entry name" value="TYPE IV PILUS INNER MEMBRANE COMPONENT PILN"/>
    <property type="match status" value="1"/>
</dbReference>
<feature type="region of interest" description="Disordered" evidence="2">
    <location>
        <begin position="173"/>
        <end position="196"/>
    </location>
</feature>
<dbReference type="Proteomes" id="UP001108027">
    <property type="component" value="Unassembled WGS sequence"/>
</dbReference>
<feature type="transmembrane region" description="Helical" evidence="3">
    <location>
        <begin position="21"/>
        <end position="40"/>
    </location>
</feature>
<dbReference type="InterPro" id="IPR007813">
    <property type="entry name" value="PilN"/>
</dbReference>
<keyword evidence="5" id="KW-1185">Reference proteome</keyword>
<evidence type="ECO:0000256" key="2">
    <source>
        <dbReference type="SAM" id="MobiDB-lite"/>
    </source>
</evidence>
<dbReference type="Pfam" id="PF05137">
    <property type="entry name" value="PilN"/>
    <property type="match status" value="1"/>
</dbReference>
<accession>A0A9Q3UKZ3</accession>
<evidence type="ECO:0000313" key="4">
    <source>
        <dbReference type="EMBL" id="MCC4308320.1"/>
    </source>
</evidence>
<dbReference type="InterPro" id="IPR052534">
    <property type="entry name" value="Extracell_DNA_Util/SecSys_Comp"/>
</dbReference>